<dbReference type="PANTHER" id="PTHR48106">
    <property type="entry name" value="QUINONE OXIDOREDUCTASE PIG3-RELATED"/>
    <property type="match status" value="1"/>
</dbReference>
<organism evidence="4 5">
    <name type="scientific">Kaistia terrae</name>
    <dbReference type="NCBI Taxonomy" id="537017"/>
    <lineage>
        <taxon>Bacteria</taxon>
        <taxon>Pseudomonadati</taxon>
        <taxon>Pseudomonadota</taxon>
        <taxon>Alphaproteobacteria</taxon>
        <taxon>Hyphomicrobiales</taxon>
        <taxon>Kaistiaceae</taxon>
        <taxon>Kaistia</taxon>
    </lineage>
</organism>
<feature type="domain" description="Enoyl reductase (ER)" evidence="3">
    <location>
        <begin position="11"/>
        <end position="323"/>
    </location>
</feature>
<accession>A0ABW0Q531</accession>
<keyword evidence="1" id="KW-0521">NADP</keyword>
<sequence>MRAIILDRPSEDFDALRVGEMPKPEAGPGEVLVAVAYCGCNFADTMMRKGIYPHPKGYPLVAGSELSGVVAAVGPGVDGFAVGDRVAGFVENAASFADYCVAPVERLVIVPAAIDLKVAAAFFVQSLTAWHLLHNVSKVQSGDTVLVHAIGGGVGLYLTQLAAMAGATVLGTVGTAGKEQRALDYGACFVVNRGETDFVKAILAFTGGKPVDKLYDSTGGSILDRSFGLMRGLGHVVSYGEAEAKPFDNLWGQLVLRSLTFTRFHLGHVDFASPIWQRGVETVFGGVANGTIQVPIEQVFAFEDAAAMYQRLESRQVAGKLVLAVDPTL</sequence>
<dbReference type="Gene3D" id="3.90.180.10">
    <property type="entry name" value="Medium-chain alcohol dehydrogenases, catalytic domain"/>
    <property type="match status" value="1"/>
</dbReference>
<dbReference type="InterPro" id="IPR013149">
    <property type="entry name" value="ADH-like_C"/>
</dbReference>
<dbReference type="Pfam" id="PF00107">
    <property type="entry name" value="ADH_zinc_N"/>
    <property type="match status" value="1"/>
</dbReference>
<dbReference type="SMART" id="SM00829">
    <property type="entry name" value="PKS_ER"/>
    <property type="match status" value="1"/>
</dbReference>
<proteinExistence type="predicted"/>
<evidence type="ECO:0000256" key="2">
    <source>
        <dbReference type="ARBA" id="ARBA00023002"/>
    </source>
</evidence>
<evidence type="ECO:0000313" key="4">
    <source>
        <dbReference type="EMBL" id="MFC5518762.1"/>
    </source>
</evidence>
<evidence type="ECO:0000313" key="5">
    <source>
        <dbReference type="Proteomes" id="UP001596150"/>
    </source>
</evidence>
<reference evidence="5" key="1">
    <citation type="journal article" date="2019" name="Int. J. Syst. Evol. Microbiol.">
        <title>The Global Catalogue of Microorganisms (GCM) 10K type strain sequencing project: providing services to taxonomists for standard genome sequencing and annotation.</title>
        <authorList>
            <consortium name="The Broad Institute Genomics Platform"/>
            <consortium name="The Broad Institute Genome Sequencing Center for Infectious Disease"/>
            <person name="Wu L."/>
            <person name="Ma J."/>
        </authorList>
    </citation>
    <scope>NUCLEOTIDE SEQUENCE [LARGE SCALE GENOMIC DNA]</scope>
    <source>
        <strain evidence="5">KACC 12633</strain>
    </source>
</reference>
<dbReference type="InterPro" id="IPR013154">
    <property type="entry name" value="ADH-like_N"/>
</dbReference>
<dbReference type="Gene3D" id="3.40.50.720">
    <property type="entry name" value="NAD(P)-binding Rossmann-like Domain"/>
    <property type="match status" value="1"/>
</dbReference>
<dbReference type="RefSeq" id="WP_266344477.1">
    <property type="nucleotide sequence ID" value="NZ_JAPKNH010000005.1"/>
</dbReference>
<keyword evidence="2" id="KW-0560">Oxidoreductase</keyword>
<dbReference type="Proteomes" id="UP001596150">
    <property type="component" value="Unassembled WGS sequence"/>
</dbReference>
<protein>
    <submittedName>
        <fullName evidence="4">Zinc-binding alcohol dehydrogenase family protein</fullName>
    </submittedName>
</protein>
<dbReference type="SUPFAM" id="SSF51735">
    <property type="entry name" value="NAD(P)-binding Rossmann-fold domains"/>
    <property type="match status" value="1"/>
</dbReference>
<evidence type="ECO:0000259" key="3">
    <source>
        <dbReference type="SMART" id="SM00829"/>
    </source>
</evidence>
<keyword evidence="5" id="KW-1185">Reference proteome</keyword>
<dbReference type="Pfam" id="PF08240">
    <property type="entry name" value="ADH_N"/>
    <property type="match status" value="1"/>
</dbReference>
<dbReference type="SUPFAM" id="SSF50129">
    <property type="entry name" value="GroES-like"/>
    <property type="match status" value="1"/>
</dbReference>
<evidence type="ECO:0000256" key="1">
    <source>
        <dbReference type="ARBA" id="ARBA00022857"/>
    </source>
</evidence>
<dbReference type="InterPro" id="IPR020843">
    <property type="entry name" value="ER"/>
</dbReference>
<dbReference type="PANTHER" id="PTHR48106:SF13">
    <property type="entry name" value="QUINONE OXIDOREDUCTASE-RELATED"/>
    <property type="match status" value="1"/>
</dbReference>
<dbReference type="EMBL" id="JBHSML010000014">
    <property type="protein sequence ID" value="MFC5518762.1"/>
    <property type="molecule type" value="Genomic_DNA"/>
</dbReference>
<gene>
    <name evidence="4" type="ORF">ACFPP9_23505</name>
</gene>
<comment type="caution">
    <text evidence="4">The sequence shown here is derived from an EMBL/GenBank/DDBJ whole genome shotgun (WGS) entry which is preliminary data.</text>
</comment>
<dbReference type="InterPro" id="IPR036291">
    <property type="entry name" value="NAD(P)-bd_dom_sf"/>
</dbReference>
<name>A0ABW0Q531_9HYPH</name>
<dbReference type="InterPro" id="IPR011032">
    <property type="entry name" value="GroES-like_sf"/>
</dbReference>